<proteinExistence type="predicted"/>
<dbReference type="SMART" id="SM00108">
    <property type="entry name" value="B_lectin"/>
    <property type="match status" value="1"/>
</dbReference>
<sequence>MTQSKLDGSGPTLKDYAPPVPLATPAELEHSLLSPAKSYVYSKSDINLNYYFTLAVPEEYNMGFIGRAFVMENNKMEPNFKVALSVEAIEGKFSCSLEVFLGDVRVWNSGHYSRFYVSNKCVLELTGDGDLRLKGPKERVGWRTGTSGQGVQRLQILKTGNLVLVDALNRIKWQSFNFPTDVMLWGQKLNVATRLTSFPTNSTSFYSLQIENNRIAVYLNIGKLNYSYWEFKASKNRNITFIELGSKGLMLFNDKHKKIAQIPSHVFQPLRFLALGNRTGNLGLYFYSPSKAQFEASFQALNTTCDLPLACKPYGICTFSNACSCIREDGVGSNCDGGFPRGFCGGEGNGVEMLELKDVSSVLRVAPKRVNVSKEECEKLCLDDCRCASAAFSSGAKDSQVCFLYEFVGGLKQVDRRSGMSYMVKVPKGTHGVHEKSNVKKWVLILVGIVDGFIILLVLGGLGYYLVRKRKRNLLDNGNDT</sequence>
<dbReference type="InterPro" id="IPR003609">
    <property type="entry name" value="Pan_app"/>
</dbReference>
<accession>W9QMK7</accession>
<keyword evidence="8" id="KW-1185">Reference proteome</keyword>
<protein>
    <submittedName>
        <fullName evidence="7">PAN domain-containing protein</fullName>
    </submittedName>
</protein>
<name>W9QMK7_9ROSA</name>
<dbReference type="PROSITE" id="PS50927">
    <property type="entry name" value="BULB_LECTIN"/>
    <property type="match status" value="1"/>
</dbReference>
<feature type="domain" description="Apple" evidence="6">
    <location>
        <begin position="344"/>
        <end position="427"/>
    </location>
</feature>
<evidence type="ECO:0000256" key="1">
    <source>
        <dbReference type="ARBA" id="ARBA00022729"/>
    </source>
</evidence>
<dbReference type="PANTHER" id="PTHR47976:SF120">
    <property type="entry name" value="G-TYPE LECTIN S-RECEPTOR-LIKE SERINE_THREONINE-PROTEIN KINASE SD2-5"/>
    <property type="match status" value="1"/>
</dbReference>
<evidence type="ECO:0000313" key="8">
    <source>
        <dbReference type="Proteomes" id="UP000030645"/>
    </source>
</evidence>
<dbReference type="Gene3D" id="2.90.10.10">
    <property type="entry name" value="Bulb-type lectin domain"/>
    <property type="match status" value="1"/>
</dbReference>
<reference evidence="8" key="1">
    <citation type="submission" date="2013-01" db="EMBL/GenBank/DDBJ databases">
        <title>Draft Genome Sequence of a Mulberry Tree, Morus notabilis C.K. Schneid.</title>
        <authorList>
            <person name="He N."/>
            <person name="Zhao S."/>
        </authorList>
    </citation>
    <scope>NUCLEOTIDE SEQUENCE</scope>
</reference>
<dbReference type="EMBL" id="KE343820">
    <property type="protein sequence ID" value="EXB42386.1"/>
    <property type="molecule type" value="Genomic_DNA"/>
</dbReference>
<dbReference type="InterPro" id="IPR036426">
    <property type="entry name" value="Bulb-type_lectin_dom_sf"/>
</dbReference>
<feature type="domain" description="Bulb-type lectin" evidence="5">
    <location>
        <begin position="30"/>
        <end position="177"/>
    </location>
</feature>
<evidence type="ECO:0000259" key="6">
    <source>
        <dbReference type="PROSITE" id="PS50948"/>
    </source>
</evidence>
<dbReference type="PANTHER" id="PTHR47976">
    <property type="entry name" value="G-TYPE LECTIN S-RECEPTOR-LIKE SERINE/THREONINE-PROTEIN KINASE SD2-5"/>
    <property type="match status" value="1"/>
</dbReference>
<evidence type="ECO:0000256" key="2">
    <source>
        <dbReference type="ARBA" id="ARBA00023157"/>
    </source>
</evidence>
<evidence type="ECO:0000313" key="7">
    <source>
        <dbReference type="EMBL" id="EXB42386.1"/>
    </source>
</evidence>
<keyword evidence="1" id="KW-0732">Signal</keyword>
<feature type="transmembrane region" description="Helical" evidence="4">
    <location>
        <begin position="442"/>
        <end position="467"/>
    </location>
</feature>
<dbReference type="PROSITE" id="PS50948">
    <property type="entry name" value="PAN"/>
    <property type="match status" value="1"/>
</dbReference>
<dbReference type="Proteomes" id="UP000030645">
    <property type="component" value="Unassembled WGS sequence"/>
</dbReference>
<dbReference type="Pfam" id="PF00024">
    <property type="entry name" value="PAN_1"/>
    <property type="match status" value="1"/>
</dbReference>
<dbReference type="InterPro" id="IPR051343">
    <property type="entry name" value="G-type_lectin_kinases/EP1-like"/>
</dbReference>
<organism evidence="7 8">
    <name type="scientific">Morus notabilis</name>
    <dbReference type="NCBI Taxonomy" id="981085"/>
    <lineage>
        <taxon>Eukaryota</taxon>
        <taxon>Viridiplantae</taxon>
        <taxon>Streptophyta</taxon>
        <taxon>Embryophyta</taxon>
        <taxon>Tracheophyta</taxon>
        <taxon>Spermatophyta</taxon>
        <taxon>Magnoliopsida</taxon>
        <taxon>eudicotyledons</taxon>
        <taxon>Gunneridae</taxon>
        <taxon>Pentapetalae</taxon>
        <taxon>rosids</taxon>
        <taxon>fabids</taxon>
        <taxon>Rosales</taxon>
        <taxon>Moraceae</taxon>
        <taxon>Moreae</taxon>
        <taxon>Morus</taxon>
    </lineage>
</organism>
<keyword evidence="4" id="KW-0812">Transmembrane</keyword>
<keyword evidence="4" id="KW-0472">Membrane</keyword>
<dbReference type="Pfam" id="PF01453">
    <property type="entry name" value="B_lectin"/>
    <property type="match status" value="1"/>
</dbReference>
<evidence type="ECO:0000256" key="4">
    <source>
        <dbReference type="SAM" id="Phobius"/>
    </source>
</evidence>
<evidence type="ECO:0000259" key="5">
    <source>
        <dbReference type="PROSITE" id="PS50927"/>
    </source>
</evidence>
<dbReference type="SUPFAM" id="SSF51110">
    <property type="entry name" value="alpha-D-mannose-specific plant lectins"/>
    <property type="match status" value="1"/>
</dbReference>
<evidence type="ECO:0000256" key="3">
    <source>
        <dbReference type="ARBA" id="ARBA00023180"/>
    </source>
</evidence>
<dbReference type="AlphaFoldDB" id="W9QMK7"/>
<dbReference type="SMART" id="SM00473">
    <property type="entry name" value="PAN_AP"/>
    <property type="match status" value="1"/>
</dbReference>
<keyword evidence="3" id="KW-0325">Glycoprotein</keyword>
<keyword evidence="4" id="KW-1133">Transmembrane helix</keyword>
<gene>
    <name evidence="7" type="ORF">L484_021980</name>
</gene>
<dbReference type="eggNOG" id="ENOG502QT4R">
    <property type="taxonomic scope" value="Eukaryota"/>
</dbReference>
<keyword evidence="2" id="KW-1015">Disulfide bond</keyword>
<dbReference type="STRING" id="981085.W9QMK7"/>
<dbReference type="InterPro" id="IPR001480">
    <property type="entry name" value="Bulb-type_lectin_dom"/>
</dbReference>